<dbReference type="InterPro" id="IPR052556">
    <property type="entry name" value="PolySynth_Transporter"/>
</dbReference>
<sequence length="441" mass="49993">MKLVDRIKKPLSSAGVKKYARNTGWLFAEQMLRMAAGFLVGLWVARYLGPDQFGIYNYVIAFTSIFASLAKLGMDEILVRDLVNHPEKEAVYLGTAFWLKIVGALLTFGIITFVTLVSSNDALTNLFILIVTCGIIFQSFEVLDFYFRANVLTKYVSISRLVQLFISSLLKIYFVVIGADLFWFVLVILVDQITLAISLYVAYQNRKGQKGPSETNFLRYFDKSIARRFLKDSWPIILSSLAIMIYMRIDQIMLKNMVGAHEVGLYSAGVRLSELWYFIPAIICSSLFPAILNARKSSPVLYNERLQRLYTMLTWTALAIAIPMTFLSDWVVLILYGEDYASAGSILMIYVWAGVFVFQGTARGYWLVSENLQRYGLIYTTLSTVMNIILNYLLIPSYGGLGAAWATVVSYGCSSIVFPLFFKPTRYSTVQLLKSFIWARN</sequence>
<name>A0A2U1ARJ4_9BACT</name>
<feature type="transmembrane region" description="Helical" evidence="5">
    <location>
        <begin position="229"/>
        <end position="249"/>
    </location>
</feature>
<feature type="transmembrane region" description="Helical" evidence="5">
    <location>
        <begin position="275"/>
        <end position="292"/>
    </location>
</feature>
<keyword evidence="4 5" id="KW-0472">Membrane</keyword>
<keyword evidence="2 5" id="KW-0812">Transmembrane</keyword>
<dbReference type="RefSeq" id="WP_116544531.1">
    <property type="nucleotide sequence ID" value="NZ_QEKI01000013.1"/>
</dbReference>
<comment type="subcellular location">
    <subcellularLocation>
        <location evidence="1">Membrane</location>
        <topology evidence="1">Multi-pass membrane protein</topology>
    </subcellularLocation>
</comment>
<evidence type="ECO:0000256" key="2">
    <source>
        <dbReference type="ARBA" id="ARBA00022692"/>
    </source>
</evidence>
<comment type="caution">
    <text evidence="6">The sequence shown here is derived from an EMBL/GenBank/DDBJ whole genome shotgun (WGS) entry which is preliminary data.</text>
</comment>
<feature type="transmembrane region" description="Helical" evidence="5">
    <location>
        <begin position="401"/>
        <end position="422"/>
    </location>
</feature>
<dbReference type="PANTHER" id="PTHR43424">
    <property type="entry name" value="LOCUS PUTATIVE PROTEIN 1-RELATED"/>
    <property type="match status" value="1"/>
</dbReference>
<feature type="transmembrane region" description="Helical" evidence="5">
    <location>
        <begin position="313"/>
        <end position="337"/>
    </location>
</feature>
<feature type="transmembrane region" description="Helical" evidence="5">
    <location>
        <begin position="155"/>
        <end position="175"/>
    </location>
</feature>
<dbReference type="AlphaFoldDB" id="A0A2U1ARJ4"/>
<feature type="transmembrane region" description="Helical" evidence="5">
    <location>
        <begin position="31"/>
        <end position="49"/>
    </location>
</feature>
<proteinExistence type="predicted"/>
<evidence type="ECO:0000256" key="1">
    <source>
        <dbReference type="ARBA" id="ARBA00004141"/>
    </source>
</evidence>
<evidence type="ECO:0000256" key="3">
    <source>
        <dbReference type="ARBA" id="ARBA00022989"/>
    </source>
</evidence>
<reference evidence="6 7" key="1">
    <citation type="submission" date="2018-04" db="EMBL/GenBank/DDBJ databases">
        <title>Genomic Encyclopedia of Type Strains, Phase IV (KMG-IV): sequencing the most valuable type-strain genomes for metagenomic binning, comparative biology and taxonomic classification.</title>
        <authorList>
            <person name="Goeker M."/>
        </authorList>
    </citation>
    <scope>NUCLEOTIDE SEQUENCE [LARGE SCALE GENOMIC DNA]</scope>
    <source>
        <strain evidence="6 7">DSM 100231</strain>
    </source>
</reference>
<feature type="transmembrane region" description="Helical" evidence="5">
    <location>
        <begin position="375"/>
        <end position="395"/>
    </location>
</feature>
<dbReference type="PANTHER" id="PTHR43424:SF1">
    <property type="entry name" value="LOCUS PUTATIVE PROTEIN 1-RELATED"/>
    <property type="match status" value="1"/>
</dbReference>
<feature type="transmembrane region" description="Helical" evidence="5">
    <location>
        <begin position="55"/>
        <end position="74"/>
    </location>
</feature>
<dbReference type="OrthoDB" id="9770347at2"/>
<dbReference type="EMBL" id="QEKI01000013">
    <property type="protein sequence ID" value="PVY39030.1"/>
    <property type="molecule type" value="Genomic_DNA"/>
</dbReference>
<evidence type="ECO:0000313" key="7">
    <source>
        <dbReference type="Proteomes" id="UP000245466"/>
    </source>
</evidence>
<gene>
    <name evidence="6" type="ORF">C8E01_11317</name>
</gene>
<keyword evidence="7" id="KW-1185">Reference proteome</keyword>
<feature type="transmembrane region" description="Helical" evidence="5">
    <location>
        <begin position="95"/>
        <end position="116"/>
    </location>
</feature>
<dbReference type="CDD" id="cd13128">
    <property type="entry name" value="MATE_Wzx_like"/>
    <property type="match status" value="1"/>
</dbReference>
<dbReference type="InterPro" id="IPR002797">
    <property type="entry name" value="Polysacc_synth"/>
</dbReference>
<dbReference type="Pfam" id="PF01943">
    <property type="entry name" value="Polysacc_synt"/>
    <property type="match status" value="1"/>
</dbReference>
<feature type="transmembrane region" description="Helical" evidence="5">
    <location>
        <begin position="181"/>
        <end position="203"/>
    </location>
</feature>
<feature type="transmembrane region" description="Helical" evidence="5">
    <location>
        <begin position="122"/>
        <end position="143"/>
    </location>
</feature>
<evidence type="ECO:0000313" key="6">
    <source>
        <dbReference type="EMBL" id="PVY39030.1"/>
    </source>
</evidence>
<evidence type="ECO:0000256" key="4">
    <source>
        <dbReference type="ARBA" id="ARBA00023136"/>
    </source>
</evidence>
<organism evidence="6 7">
    <name type="scientific">Pontibacter virosus</name>
    <dbReference type="NCBI Taxonomy" id="1765052"/>
    <lineage>
        <taxon>Bacteria</taxon>
        <taxon>Pseudomonadati</taxon>
        <taxon>Bacteroidota</taxon>
        <taxon>Cytophagia</taxon>
        <taxon>Cytophagales</taxon>
        <taxon>Hymenobacteraceae</taxon>
        <taxon>Pontibacter</taxon>
    </lineage>
</organism>
<accession>A0A2U1ARJ4</accession>
<protein>
    <submittedName>
        <fullName evidence="6">O-antigen/teichoic acid export membrane protein</fullName>
    </submittedName>
</protein>
<evidence type="ECO:0000256" key="5">
    <source>
        <dbReference type="SAM" id="Phobius"/>
    </source>
</evidence>
<feature type="transmembrane region" description="Helical" evidence="5">
    <location>
        <begin position="349"/>
        <end position="368"/>
    </location>
</feature>
<dbReference type="GO" id="GO:0016020">
    <property type="term" value="C:membrane"/>
    <property type="evidence" value="ECO:0007669"/>
    <property type="project" value="UniProtKB-SubCell"/>
</dbReference>
<dbReference type="Proteomes" id="UP000245466">
    <property type="component" value="Unassembled WGS sequence"/>
</dbReference>
<keyword evidence="3 5" id="KW-1133">Transmembrane helix</keyword>